<dbReference type="Gene3D" id="3.40.50.1360">
    <property type="match status" value="1"/>
</dbReference>
<dbReference type="PROSITE" id="PS00894">
    <property type="entry name" value="HTH_DEOR_1"/>
    <property type="match status" value="1"/>
</dbReference>
<dbReference type="InterPro" id="IPR001034">
    <property type="entry name" value="DeoR_HTH"/>
</dbReference>
<dbReference type="SMART" id="SM00420">
    <property type="entry name" value="HTH_DEOR"/>
    <property type="match status" value="1"/>
</dbReference>
<feature type="domain" description="HTH deoR-type" evidence="5">
    <location>
        <begin position="3"/>
        <end position="58"/>
    </location>
</feature>
<dbReference type="AlphaFoldDB" id="A0A0R2AZ18"/>
<dbReference type="PATRIC" id="fig|1423727.3.peg.285"/>
<evidence type="ECO:0000313" key="7">
    <source>
        <dbReference type="Proteomes" id="UP000051672"/>
    </source>
</evidence>
<keyword evidence="1" id="KW-0805">Transcription regulation</keyword>
<keyword evidence="7" id="KW-1185">Reference proteome</keyword>
<dbReference type="PANTHER" id="PTHR30363">
    <property type="entry name" value="HTH-TYPE TRANSCRIPTIONAL REGULATOR SRLR-RELATED"/>
    <property type="match status" value="1"/>
</dbReference>
<dbReference type="EMBL" id="AYZQ01000001">
    <property type="protein sequence ID" value="KRM72574.1"/>
    <property type="molecule type" value="Genomic_DNA"/>
</dbReference>
<dbReference type="GO" id="GO:0003677">
    <property type="term" value="F:DNA binding"/>
    <property type="evidence" value="ECO:0007669"/>
    <property type="project" value="UniProtKB-KW"/>
</dbReference>
<organism evidence="6 7">
    <name type="scientific">Lacticaseibacillus brantae DSM 23927</name>
    <dbReference type="NCBI Taxonomy" id="1423727"/>
    <lineage>
        <taxon>Bacteria</taxon>
        <taxon>Bacillati</taxon>
        <taxon>Bacillota</taxon>
        <taxon>Bacilli</taxon>
        <taxon>Lactobacillales</taxon>
        <taxon>Lactobacillaceae</taxon>
        <taxon>Lacticaseibacillus</taxon>
    </lineage>
</organism>
<evidence type="ECO:0000256" key="1">
    <source>
        <dbReference type="ARBA" id="ARBA00023015"/>
    </source>
</evidence>
<dbReference type="SMART" id="SM01134">
    <property type="entry name" value="DeoRC"/>
    <property type="match status" value="1"/>
</dbReference>
<dbReference type="SUPFAM" id="SSF100950">
    <property type="entry name" value="NagB/RpiA/CoA transferase-like"/>
    <property type="match status" value="1"/>
</dbReference>
<keyword evidence="3" id="KW-0804">Transcription</keyword>
<keyword evidence="4" id="KW-0175">Coiled coil</keyword>
<keyword evidence="2" id="KW-0238">DNA-binding</keyword>
<dbReference type="InterPro" id="IPR036390">
    <property type="entry name" value="WH_DNA-bd_sf"/>
</dbReference>
<evidence type="ECO:0000313" key="6">
    <source>
        <dbReference type="EMBL" id="KRM72574.1"/>
    </source>
</evidence>
<dbReference type="InterPro" id="IPR037171">
    <property type="entry name" value="NagB/RpiA_transferase-like"/>
</dbReference>
<dbReference type="RefSeq" id="WP_057893599.1">
    <property type="nucleotide sequence ID" value="NZ_AYZQ01000001.1"/>
</dbReference>
<name>A0A0R2AZ18_9LACO</name>
<dbReference type="PRINTS" id="PR00037">
    <property type="entry name" value="HTHLACR"/>
</dbReference>
<reference evidence="6 7" key="1">
    <citation type="journal article" date="2015" name="Genome Announc.">
        <title>Expanding the biotechnology potential of lactobacilli through comparative genomics of 213 strains and associated genera.</title>
        <authorList>
            <person name="Sun Z."/>
            <person name="Harris H.M."/>
            <person name="McCann A."/>
            <person name="Guo C."/>
            <person name="Argimon S."/>
            <person name="Zhang W."/>
            <person name="Yang X."/>
            <person name="Jeffery I.B."/>
            <person name="Cooney J.C."/>
            <person name="Kagawa T.F."/>
            <person name="Liu W."/>
            <person name="Song Y."/>
            <person name="Salvetti E."/>
            <person name="Wrobel A."/>
            <person name="Rasinkangas P."/>
            <person name="Parkhill J."/>
            <person name="Rea M.C."/>
            <person name="O'Sullivan O."/>
            <person name="Ritari J."/>
            <person name="Douillard F.P."/>
            <person name="Paul Ross R."/>
            <person name="Yang R."/>
            <person name="Briner A.E."/>
            <person name="Felis G.E."/>
            <person name="de Vos W.M."/>
            <person name="Barrangou R."/>
            <person name="Klaenhammer T.R."/>
            <person name="Caufield P.W."/>
            <person name="Cui Y."/>
            <person name="Zhang H."/>
            <person name="O'Toole P.W."/>
        </authorList>
    </citation>
    <scope>NUCLEOTIDE SEQUENCE [LARGE SCALE GENOMIC DNA]</scope>
    <source>
        <strain evidence="6 7">DSM 23927</strain>
    </source>
</reference>
<dbReference type="PROSITE" id="PS51000">
    <property type="entry name" value="HTH_DEOR_2"/>
    <property type="match status" value="1"/>
</dbReference>
<dbReference type="OrthoDB" id="9797223at2"/>
<dbReference type="SUPFAM" id="SSF46785">
    <property type="entry name" value="Winged helix' DNA-binding domain"/>
    <property type="match status" value="1"/>
</dbReference>
<dbReference type="GO" id="GO:0003700">
    <property type="term" value="F:DNA-binding transcription factor activity"/>
    <property type="evidence" value="ECO:0007669"/>
    <property type="project" value="InterPro"/>
</dbReference>
<accession>A0A0R2AZ18</accession>
<dbReference type="InterPro" id="IPR050313">
    <property type="entry name" value="Carb_Metab_HTH_regulators"/>
</dbReference>
<comment type="caution">
    <text evidence="6">The sequence shown here is derived from an EMBL/GenBank/DDBJ whole genome shotgun (WGS) entry which is preliminary data.</text>
</comment>
<dbReference type="InterPro" id="IPR018356">
    <property type="entry name" value="Tscrpt_reg_HTH_DeoR_CS"/>
</dbReference>
<dbReference type="Pfam" id="PF00455">
    <property type="entry name" value="DeoRC"/>
    <property type="match status" value="1"/>
</dbReference>
<gene>
    <name evidence="6" type="ORF">FC34_GL000282</name>
</gene>
<evidence type="ECO:0000256" key="2">
    <source>
        <dbReference type="ARBA" id="ARBA00023125"/>
    </source>
</evidence>
<dbReference type="STRING" id="1423727.FC34_GL000282"/>
<dbReference type="InterPro" id="IPR014036">
    <property type="entry name" value="DeoR-like_C"/>
</dbReference>
<evidence type="ECO:0000256" key="4">
    <source>
        <dbReference type="SAM" id="Coils"/>
    </source>
</evidence>
<protein>
    <submittedName>
        <fullName evidence="6">Lactose transport regulator</fullName>
    </submittedName>
</protein>
<sequence length="249" mass="26933">MLTEERQQLILAAVKDQEIVKTRDLMHQLQASESTIRRDLDDLEQAGRLQRIHGGARALNSLTEERNVSEKANQNLAAKRQLARAAVARIPADSLIFLDAGTTTAQMIPLLANRSITVVTTGVDNASLLADYQVKTYVVGGLLKSATKALVGAATAESLRQYRFDFAFIGTNGIHPDFGLTTPDPEEAAIKHVAIAQAKTSLVLADASKFDQISATKFADMTALTILTPELGALGTEYARFTNIEEAPQ</sequence>
<dbReference type="Gene3D" id="1.10.10.10">
    <property type="entry name" value="Winged helix-like DNA-binding domain superfamily/Winged helix DNA-binding domain"/>
    <property type="match status" value="1"/>
</dbReference>
<feature type="coiled-coil region" evidence="4">
    <location>
        <begin position="26"/>
        <end position="79"/>
    </location>
</feature>
<dbReference type="Proteomes" id="UP000051672">
    <property type="component" value="Unassembled WGS sequence"/>
</dbReference>
<evidence type="ECO:0000259" key="5">
    <source>
        <dbReference type="PROSITE" id="PS51000"/>
    </source>
</evidence>
<evidence type="ECO:0000256" key="3">
    <source>
        <dbReference type="ARBA" id="ARBA00023163"/>
    </source>
</evidence>
<dbReference type="Pfam" id="PF08220">
    <property type="entry name" value="HTH_DeoR"/>
    <property type="match status" value="1"/>
</dbReference>
<proteinExistence type="predicted"/>
<dbReference type="PANTHER" id="PTHR30363:SF56">
    <property type="entry name" value="TRANSCRIPTIONAL REGULATOR, DEOR FAMILY"/>
    <property type="match status" value="1"/>
</dbReference>
<dbReference type="InterPro" id="IPR036388">
    <property type="entry name" value="WH-like_DNA-bd_sf"/>
</dbReference>